<dbReference type="PROSITE" id="PS51387">
    <property type="entry name" value="FAD_PCMH"/>
    <property type="match status" value="1"/>
</dbReference>
<dbReference type="Proteomes" id="UP001219568">
    <property type="component" value="Unassembled WGS sequence"/>
</dbReference>
<keyword evidence="8" id="KW-1185">Reference proteome</keyword>
<dbReference type="Pfam" id="PF08031">
    <property type="entry name" value="BBE"/>
    <property type="match status" value="1"/>
</dbReference>
<sequence>MSAFFQNAGNNPCDPFGESEIQCHVNEHVQMAVNVSSVDEVHASLDFAREHNVRIIIKNTGHEYMGKSAPARGTLSLWTHHLSSSEVIPNYQSQNHNGSALRLGAGIMGSDAVRVAHENGLRIVAGFCPSVGIAGGYIQGGGHGPLSSSYGMAADQALEWEVVTADGRHIIASPTQHTELYWALGGGGGGVFAFVISVIVRAFPDDIPVGGASMVISRQDQANDDAYWASFAAWQEELPALLDCGATAGYAILNDTFFVHPITIEGIQTAAEMETLLAPLKSRLDDMHIRYTLQVSSEANFYNHYRKYQGPLPWGAYPVGQLFGGRLIPRVELDERPHSLLATVRRITEETHAFLGFVALNVNQTQKGITPVQPVADNAVLPAWRHAALTVLAQSVWNYSAPRADGLSRAEEMTRVVGPALKRHAGVGPAVGSYMNEADFQLEDWQVEFYGAHWDILSGVKYRWDAEGLFWAPLGVGSEKWRLEKGGRLCKVVG</sequence>
<dbReference type="PANTHER" id="PTHR42973:SF39">
    <property type="entry name" value="FAD-BINDING PCMH-TYPE DOMAIN-CONTAINING PROTEIN"/>
    <property type="match status" value="1"/>
</dbReference>
<name>A0AAD6NA10_PENCN</name>
<dbReference type="GO" id="GO:0016874">
    <property type="term" value="F:ligase activity"/>
    <property type="evidence" value="ECO:0007669"/>
    <property type="project" value="UniProtKB-KW"/>
</dbReference>
<dbReference type="InterPro" id="IPR012951">
    <property type="entry name" value="BBE"/>
</dbReference>
<dbReference type="EMBL" id="JAQJZL010000004">
    <property type="protein sequence ID" value="KAJ6043510.1"/>
    <property type="molecule type" value="Genomic_DNA"/>
</dbReference>
<evidence type="ECO:0000256" key="4">
    <source>
        <dbReference type="ARBA" id="ARBA00022827"/>
    </source>
</evidence>
<dbReference type="InterPro" id="IPR050416">
    <property type="entry name" value="FAD-linked_Oxidoreductase"/>
</dbReference>
<evidence type="ECO:0000256" key="2">
    <source>
        <dbReference type="ARBA" id="ARBA00005466"/>
    </source>
</evidence>
<dbReference type="InterPro" id="IPR036318">
    <property type="entry name" value="FAD-bd_PCMH-like_sf"/>
</dbReference>
<feature type="domain" description="FAD-binding PCMH-type" evidence="6">
    <location>
        <begin position="25"/>
        <end position="205"/>
    </location>
</feature>
<protein>
    <submittedName>
        <fullName evidence="7">Long-chain-fatty-acid-CoA ligase</fullName>
    </submittedName>
</protein>
<organism evidence="7 8">
    <name type="scientific">Penicillium canescens</name>
    <dbReference type="NCBI Taxonomy" id="5083"/>
    <lineage>
        <taxon>Eukaryota</taxon>
        <taxon>Fungi</taxon>
        <taxon>Dikarya</taxon>
        <taxon>Ascomycota</taxon>
        <taxon>Pezizomycotina</taxon>
        <taxon>Eurotiomycetes</taxon>
        <taxon>Eurotiomycetidae</taxon>
        <taxon>Eurotiales</taxon>
        <taxon>Aspergillaceae</taxon>
        <taxon>Penicillium</taxon>
    </lineage>
</organism>
<dbReference type="InterPro" id="IPR016169">
    <property type="entry name" value="FAD-bd_PCMH_sub2"/>
</dbReference>
<evidence type="ECO:0000313" key="7">
    <source>
        <dbReference type="EMBL" id="KAJ6043510.1"/>
    </source>
</evidence>
<evidence type="ECO:0000259" key="6">
    <source>
        <dbReference type="PROSITE" id="PS51387"/>
    </source>
</evidence>
<dbReference type="Gene3D" id="3.40.462.20">
    <property type="match status" value="1"/>
</dbReference>
<dbReference type="SUPFAM" id="SSF56176">
    <property type="entry name" value="FAD-binding/transporter-associated domain-like"/>
    <property type="match status" value="1"/>
</dbReference>
<accession>A0AAD6NA10</accession>
<dbReference type="GO" id="GO:0071949">
    <property type="term" value="F:FAD binding"/>
    <property type="evidence" value="ECO:0007669"/>
    <property type="project" value="InterPro"/>
</dbReference>
<evidence type="ECO:0000313" key="8">
    <source>
        <dbReference type="Proteomes" id="UP001219568"/>
    </source>
</evidence>
<keyword evidence="3" id="KW-0285">Flavoprotein</keyword>
<dbReference type="Pfam" id="PF01565">
    <property type="entry name" value="FAD_binding_4"/>
    <property type="match status" value="1"/>
</dbReference>
<comment type="cofactor">
    <cofactor evidence="1">
        <name>FAD</name>
        <dbReference type="ChEBI" id="CHEBI:57692"/>
    </cofactor>
</comment>
<dbReference type="GO" id="GO:0016491">
    <property type="term" value="F:oxidoreductase activity"/>
    <property type="evidence" value="ECO:0007669"/>
    <property type="project" value="UniProtKB-KW"/>
</dbReference>
<evidence type="ECO:0000256" key="1">
    <source>
        <dbReference type="ARBA" id="ARBA00001974"/>
    </source>
</evidence>
<dbReference type="AlphaFoldDB" id="A0AAD6NA10"/>
<keyword evidence="4" id="KW-0274">FAD</keyword>
<dbReference type="Gene3D" id="3.30.465.10">
    <property type="match status" value="1"/>
</dbReference>
<keyword evidence="5" id="KW-0560">Oxidoreductase</keyword>
<keyword evidence="7" id="KW-0436">Ligase</keyword>
<comment type="similarity">
    <text evidence="2">Belongs to the oxygen-dependent FAD-linked oxidoreductase family.</text>
</comment>
<reference evidence="7" key="2">
    <citation type="submission" date="2023-01" db="EMBL/GenBank/DDBJ databases">
        <authorList>
            <person name="Petersen C."/>
        </authorList>
    </citation>
    <scope>NUCLEOTIDE SEQUENCE</scope>
    <source>
        <strain evidence="7">IBT 15450</strain>
    </source>
</reference>
<comment type="caution">
    <text evidence="7">The sequence shown here is derived from an EMBL/GenBank/DDBJ whole genome shotgun (WGS) entry which is preliminary data.</text>
</comment>
<reference evidence="7" key="1">
    <citation type="journal article" date="2023" name="IMA Fungus">
        <title>Comparative genomic study of the Penicillium genus elucidates a diverse pangenome and 15 lateral gene transfer events.</title>
        <authorList>
            <person name="Petersen C."/>
            <person name="Sorensen T."/>
            <person name="Nielsen M.R."/>
            <person name="Sondergaard T.E."/>
            <person name="Sorensen J.L."/>
            <person name="Fitzpatrick D.A."/>
            <person name="Frisvad J.C."/>
            <person name="Nielsen K.L."/>
        </authorList>
    </citation>
    <scope>NUCLEOTIDE SEQUENCE</scope>
    <source>
        <strain evidence="7">IBT 15450</strain>
    </source>
</reference>
<gene>
    <name evidence="7" type="ORF">N7460_004865</name>
</gene>
<proteinExistence type="inferred from homology"/>
<dbReference type="PANTHER" id="PTHR42973">
    <property type="entry name" value="BINDING OXIDOREDUCTASE, PUTATIVE (AFU_ORTHOLOGUE AFUA_1G17690)-RELATED"/>
    <property type="match status" value="1"/>
</dbReference>
<dbReference type="InterPro" id="IPR016166">
    <property type="entry name" value="FAD-bd_PCMH"/>
</dbReference>
<evidence type="ECO:0000256" key="3">
    <source>
        <dbReference type="ARBA" id="ARBA00022630"/>
    </source>
</evidence>
<dbReference type="InterPro" id="IPR006094">
    <property type="entry name" value="Oxid_FAD_bind_N"/>
</dbReference>
<evidence type="ECO:0000256" key="5">
    <source>
        <dbReference type="ARBA" id="ARBA00023002"/>
    </source>
</evidence>